<dbReference type="CDD" id="cd00165">
    <property type="entry name" value="S4"/>
    <property type="match status" value="1"/>
</dbReference>
<dbReference type="GO" id="GO:0019843">
    <property type="term" value="F:rRNA binding"/>
    <property type="evidence" value="ECO:0007669"/>
    <property type="project" value="UniProtKB-UniRule"/>
</dbReference>
<protein>
    <recommendedName>
        <fullName evidence="6 7">Small ribosomal subunit protein uS4</fullName>
    </recommendedName>
</protein>
<comment type="function">
    <text evidence="7">With S5 and S12 plays an important role in translational accuracy.</text>
</comment>
<name>A0A0R2RKM0_9BACT</name>
<keyword evidence="5 7" id="KW-0687">Ribonucleoprotein</keyword>
<keyword evidence="2 7" id="KW-0699">rRNA-binding</keyword>
<comment type="similarity">
    <text evidence="1 7">Belongs to the universal ribosomal protein uS4 family.</text>
</comment>
<dbReference type="InterPro" id="IPR022801">
    <property type="entry name" value="Ribosomal_uS4"/>
</dbReference>
<evidence type="ECO:0000256" key="8">
    <source>
        <dbReference type="SAM" id="MobiDB-lite"/>
    </source>
</evidence>
<evidence type="ECO:0000256" key="4">
    <source>
        <dbReference type="ARBA" id="ARBA00022980"/>
    </source>
</evidence>
<dbReference type="PROSITE" id="PS50889">
    <property type="entry name" value="S4"/>
    <property type="match status" value="1"/>
</dbReference>
<dbReference type="Proteomes" id="UP000051269">
    <property type="component" value="Unassembled WGS sequence"/>
</dbReference>
<dbReference type="NCBIfam" id="TIGR01017">
    <property type="entry name" value="rpsD_bact"/>
    <property type="match status" value="1"/>
</dbReference>
<comment type="function">
    <text evidence="7">One of the primary rRNA binding proteins, it binds directly to 16S rRNA where it nucleates assembly of the body of the 30S subunit.</text>
</comment>
<evidence type="ECO:0000256" key="6">
    <source>
        <dbReference type="ARBA" id="ARBA00035254"/>
    </source>
</evidence>
<evidence type="ECO:0000259" key="9">
    <source>
        <dbReference type="SMART" id="SM00363"/>
    </source>
</evidence>
<organism evidence="11 12">
    <name type="scientific">Verrucomicrobia subdivision 6 bacterium BACL9 MAG-120507-bin52</name>
    <dbReference type="NCBI Taxonomy" id="1655590"/>
    <lineage>
        <taxon>Bacteria</taxon>
        <taxon>Pseudomonadati</taxon>
        <taxon>Verrucomicrobiota</taxon>
        <taxon>Verrucomicrobiia</taxon>
        <taxon>Verrucomicrobiales</taxon>
        <taxon>Verrucomicrobia subdivision 6</taxon>
    </lineage>
</organism>
<feature type="compositionally biased region" description="Basic and acidic residues" evidence="8">
    <location>
        <begin position="1"/>
        <end position="12"/>
    </location>
</feature>
<sequence length="203" mass="22997">MARYTGSRDKINRRFGQPIFGPSKALERRNFPPGVHGAKGRRKQSDFAIAVGEKQKMKYSYGILEKQFRLYYQKAVQSRGVTGEKLLQLLETRLDSIVDHLGFASTRRSARQMVSHGHIAVNGKKVSIPSYGCRAGDVVEVRDNPKSRQLGTNALEKSQIRPVPDWLTLNKEQFKGTLTRIPTREELNPVANEQLVVELYSRS</sequence>
<dbReference type="Gene3D" id="3.10.290.10">
    <property type="entry name" value="RNA-binding S4 domain"/>
    <property type="match status" value="1"/>
</dbReference>
<dbReference type="GO" id="GO:0006412">
    <property type="term" value="P:translation"/>
    <property type="evidence" value="ECO:0007669"/>
    <property type="project" value="UniProtKB-UniRule"/>
</dbReference>
<evidence type="ECO:0000256" key="1">
    <source>
        <dbReference type="ARBA" id="ARBA00007465"/>
    </source>
</evidence>
<evidence type="ECO:0000256" key="7">
    <source>
        <dbReference type="HAMAP-Rule" id="MF_01306"/>
    </source>
</evidence>
<gene>
    <name evidence="7" type="primary">rpsD</name>
    <name evidence="11" type="ORF">ABR82_05895</name>
</gene>
<evidence type="ECO:0000256" key="3">
    <source>
        <dbReference type="ARBA" id="ARBA00022884"/>
    </source>
</evidence>
<dbReference type="Pfam" id="PF01479">
    <property type="entry name" value="S4"/>
    <property type="match status" value="1"/>
</dbReference>
<evidence type="ECO:0000259" key="10">
    <source>
        <dbReference type="SMART" id="SM01390"/>
    </source>
</evidence>
<feature type="domain" description="RNA-binding S4" evidence="9">
    <location>
        <begin position="92"/>
        <end position="156"/>
    </location>
</feature>
<dbReference type="EMBL" id="LIBO01000001">
    <property type="protein sequence ID" value="KRO63288.1"/>
    <property type="molecule type" value="Genomic_DNA"/>
</dbReference>
<evidence type="ECO:0000313" key="12">
    <source>
        <dbReference type="Proteomes" id="UP000051269"/>
    </source>
</evidence>
<dbReference type="InterPro" id="IPR005709">
    <property type="entry name" value="Ribosomal_uS4_bac-type"/>
</dbReference>
<dbReference type="GO" id="GO:0015935">
    <property type="term" value="C:small ribosomal subunit"/>
    <property type="evidence" value="ECO:0007669"/>
    <property type="project" value="InterPro"/>
</dbReference>
<accession>A0A0R2RKM0</accession>
<keyword evidence="4 7" id="KW-0689">Ribosomal protein</keyword>
<dbReference type="PANTHER" id="PTHR11831">
    <property type="entry name" value="30S 40S RIBOSOMAL PROTEIN"/>
    <property type="match status" value="1"/>
</dbReference>
<feature type="region of interest" description="Disordered" evidence="8">
    <location>
        <begin position="1"/>
        <end position="43"/>
    </location>
</feature>
<dbReference type="SMART" id="SM00363">
    <property type="entry name" value="S4"/>
    <property type="match status" value="1"/>
</dbReference>
<feature type="domain" description="Small ribosomal subunit protein uS4 N-terminal" evidence="10">
    <location>
        <begin position="3"/>
        <end position="91"/>
    </location>
</feature>
<dbReference type="Pfam" id="PF00163">
    <property type="entry name" value="Ribosomal_S4"/>
    <property type="match status" value="1"/>
</dbReference>
<dbReference type="NCBIfam" id="NF003717">
    <property type="entry name" value="PRK05327.1"/>
    <property type="match status" value="1"/>
</dbReference>
<dbReference type="InterPro" id="IPR001912">
    <property type="entry name" value="Ribosomal_uS4_N"/>
</dbReference>
<keyword evidence="3 7" id="KW-0694">RNA-binding</keyword>
<dbReference type="SMART" id="SM01390">
    <property type="entry name" value="Ribosomal_S4"/>
    <property type="match status" value="1"/>
</dbReference>
<dbReference type="InterPro" id="IPR036986">
    <property type="entry name" value="S4_RNA-bd_sf"/>
</dbReference>
<evidence type="ECO:0000256" key="2">
    <source>
        <dbReference type="ARBA" id="ARBA00022730"/>
    </source>
</evidence>
<evidence type="ECO:0000256" key="5">
    <source>
        <dbReference type="ARBA" id="ARBA00023274"/>
    </source>
</evidence>
<comment type="caution">
    <text evidence="11">The sequence shown here is derived from an EMBL/GenBank/DDBJ whole genome shotgun (WGS) entry which is preliminary data.</text>
</comment>
<comment type="subunit">
    <text evidence="7">Part of the 30S ribosomal subunit. Contacts protein S5. The interaction surface between S4 and S5 is involved in control of translational fidelity.</text>
</comment>
<dbReference type="GO" id="GO:0003735">
    <property type="term" value="F:structural constituent of ribosome"/>
    <property type="evidence" value="ECO:0007669"/>
    <property type="project" value="InterPro"/>
</dbReference>
<evidence type="ECO:0000313" key="11">
    <source>
        <dbReference type="EMBL" id="KRO63288.1"/>
    </source>
</evidence>
<dbReference type="PANTHER" id="PTHR11831:SF4">
    <property type="entry name" value="SMALL RIBOSOMAL SUBUNIT PROTEIN US4M"/>
    <property type="match status" value="1"/>
</dbReference>
<dbReference type="FunFam" id="3.10.290.10:FF:000001">
    <property type="entry name" value="30S ribosomal protein S4"/>
    <property type="match status" value="1"/>
</dbReference>
<proteinExistence type="inferred from homology"/>
<dbReference type="AlphaFoldDB" id="A0A0R2RKM0"/>
<dbReference type="HAMAP" id="MF_01306_B">
    <property type="entry name" value="Ribosomal_uS4_B"/>
    <property type="match status" value="1"/>
</dbReference>
<dbReference type="InterPro" id="IPR002942">
    <property type="entry name" value="S4_RNA-bd"/>
</dbReference>
<dbReference type="Gene3D" id="1.10.1050.10">
    <property type="entry name" value="Ribosomal Protein S4 Delta 41, Chain A, domain 1"/>
    <property type="match status" value="1"/>
</dbReference>
<dbReference type="GO" id="GO:0042274">
    <property type="term" value="P:ribosomal small subunit biogenesis"/>
    <property type="evidence" value="ECO:0007669"/>
    <property type="project" value="TreeGrafter"/>
</dbReference>
<reference evidence="11 12" key="1">
    <citation type="submission" date="2015-10" db="EMBL/GenBank/DDBJ databases">
        <title>Metagenome-Assembled Genomes uncover a global brackish microbiome.</title>
        <authorList>
            <person name="Hugerth L.W."/>
            <person name="Larsson J."/>
            <person name="Alneberg J."/>
            <person name="Lindh M.V."/>
            <person name="Legrand C."/>
            <person name="Pinhassi J."/>
            <person name="Andersson A.F."/>
        </authorList>
    </citation>
    <scope>NUCLEOTIDE SEQUENCE [LARGE SCALE GENOMIC DNA]</scope>
    <source>
        <strain evidence="11">BACL18 MAG-120507-bin52</strain>
    </source>
</reference>
<dbReference type="SUPFAM" id="SSF55174">
    <property type="entry name" value="Alpha-L RNA-binding motif"/>
    <property type="match status" value="1"/>
</dbReference>